<comment type="caution">
    <text evidence="2">The sequence shown here is derived from an EMBL/GenBank/DDBJ whole genome shotgun (WGS) entry which is preliminary data.</text>
</comment>
<dbReference type="Proteomes" id="UP000748025">
    <property type="component" value="Unassembled WGS sequence"/>
</dbReference>
<evidence type="ECO:0000313" key="2">
    <source>
        <dbReference type="EMBL" id="KAG5987771.1"/>
    </source>
</evidence>
<gene>
    <name evidence="2" type="ORF">E4U43_004947</name>
</gene>
<evidence type="ECO:0000256" key="1">
    <source>
        <dbReference type="SAM" id="MobiDB-lite"/>
    </source>
</evidence>
<evidence type="ECO:0000313" key="3">
    <source>
        <dbReference type="Proteomes" id="UP000748025"/>
    </source>
</evidence>
<sequence length="92" mass="9639">PRTNGSTCLSSPSSRRTARKSSPSPSTPTPPSPPIPPARSASWSAARTPAAMSASLSASGHPRRKRPSAATTTLRFTRPVSSCPTLPRKLFN</sequence>
<reference evidence="2" key="1">
    <citation type="journal article" date="2020" name="bioRxiv">
        <title>Whole genome comparisons of ergot fungi reveals the divergence and evolution of species within the genus Claviceps are the result of varying mechanisms driving genome evolution and host range expansion.</title>
        <authorList>
            <person name="Wyka S.A."/>
            <person name="Mondo S.J."/>
            <person name="Liu M."/>
            <person name="Dettman J."/>
            <person name="Nalam V."/>
            <person name="Broders K.D."/>
        </authorList>
    </citation>
    <scope>NUCLEOTIDE SEQUENCE</scope>
    <source>
        <strain evidence="2">CCC 602</strain>
    </source>
</reference>
<accession>A0A9P7N378</accession>
<feature type="compositionally biased region" description="Polar residues" evidence="1">
    <location>
        <begin position="69"/>
        <end position="84"/>
    </location>
</feature>
<name>A0A9P7N378_9HYPO</name>
<dbReference type="AlphaFoldDB" id="A0A9P7N378"/>
<organism evidence="2 3">
    <name type="scientific">Claviceps pusilla</name>
    <dbReference type="NCBI Taxonomy" id="123648"/>
    <lineage>
        <taxon>Eukaryota</taxon>
        <taxon>Fungi</taxon>
        <taxon>Dikarya</taxon>
        <taxon>Ascomycota</taxon>
        <taxon>Pezizomycotina</taxon>
        <taxon>Sordariomycetes</taxon>
        <taxon>Hypocreomycetidae</taxon>
        <taxon>Hypocreales</taxon>
        <taxon>Clavicipitaceae</taxon>
        <taxon>Claviceps</taxon>
    </lineage>
</organism>
<feature type="non-terminal residue" evidence="2">
    <location>
        <position position="92"/>
    </location>
</feature>
<feature type="region of interest" description="Disordered" evidence="1">
    <location>
        <begin position="1"/>
        <end position="92"/>
    </location>
</feature>
<feature type="compositionally biased region" description="Low complexity" evidence="1">
    <location>
        <begin position="10"/>
        <end position="24"/>
    </location>
</feature>
<feature type="compositionally biased region" description="Low complexity" evidence="1">
    <location>
        <begin position="38"/>
        <end position="51"/>
    </location>
</feature>
<feature type="non-terminal residue" evidence="2">
    <location>
        <position position="1"/>
    </location>
</feature>
<protein>
    <submittedName>
        <fullName evidence="2">Uncharacterized protein</fullName>
    </submittedName>
</protein>
<dbReference type="EMBL" id="SRPW01003222">
    <property type="protein sequence ID" value="KAG5987771.1"/>
    <property type="molecule type" value="Genomic_DNA"/>
</dbReference>
<keyword evidence="3" id="KW-1185">Reference proteome</keyword>
<feature type="compositionally biased region" description="Pro residues" evidence="1">
    <location>
        <begin position="25"/>
        <end position="37"/>
    </location>
</feature>
<proteinExistence type="predicted"/>